<dbReference type="HOGENOM" id="CLU_1799058_0_0_1"/>
<evidence type="ECO:0000313" key="2">
    <source>
        <dbReference type="Proteomes" id="UP000017836"/>
    </source>
</evidence>
<reference evidence="2" key="1">
    <citation type="journal article" date="2013" name="Science">
        <title>The Amborella genome and the evolution of flowering plants.</title>
        <authorList>
            <consortium name="Amborella Genome Project"/>
        </authorList>
    </citation>
    <scope>NUCLEOTIDE SEQUENCE [LARGE SCALE GENOMIC DNA]</scope>
</reference>
<protein>
    <submittedName>
        <fullName evidence="1">Uncharacterized protein</fullName>
    </submittedName>
</protein>
<dbReference type="EMBL" id="KI394907">
    <property type="protein sequence ID" value="ERN00364.1"/>
    <property type="molecule type" value="Genomic_DNA"/>
</dbReference>
<organism evidence="1 2">
    <name type="scientific">Amborella trichopoda</name>
    <dbReference type="NCBI Taxonomy" id="13333"/>
    <lineage>
        <taxon>Eukaryota</taxon>
        <taxon>Viridiplantae</taxon>
        <taxon>Streptophyta</taxon>
        <taxon>Embryophyta</taxon>
        <taxon>Tracheophyta</taxon>
        <taxon>Spermatophyta</taxon>
        <taxon>Magnoliopsida</taxon>
        <taxon>Amborellales</taxon>
        <taxon>Amborellaceae</taxon>
        <taxon>Amborella</taxon>
    </lineage>
</organism>
<keyword evidence="2" id="KW-1185">Reference proteome</keyword>
<name>W1NYB2_AMBTC</name>
<accession>W1NYB2</accession>
<proteinExistence type="predicted"/>
<dbReference type="AlphaFoldDB" id="W1NYB2"/>
<evidence type="ECO:0000313" key="1">
    <source>
        <dbReference type="EMBL" id="ERN00364.1"/>
    </source>
</evidence>
<sequence>MLRHYVFHALLDPQRSDSKHSLFSTMCFTLRHYSFWSHNAPAVNTHAPTLCVSRSGIQLLKPQRSDNWYTRSNSKHSRSETMCFTLWHYIFWSHNAPAIGIHASAVNTHALALCVSRSGITASGAAVLRQLVYTLRCYDVSLRR</sequence>
<gene>
    <name evidence="1" type="ORF">AMTR_s00104p00100980</name>
</gene>
<dbReference type="Gramene" id="ERN00364">
    <property type="protein sequence ID" value="ERN00364"/>
    <property type="gene ID" value="AMTR_s00104p00100980"/>
</dbReference>
<dbReference type="Proteomes" id="UP000017836">
    <property type="component" value="Unassembled WGS sequence"/>
</dbReference>